<reference evidence="1" key="2">
    <citation type="submission" date="2025-09" db="UniProtKB">
        <authorList>
            <consortium name="Ensembl"/>
        </authorList>
    </citation>
    <scope>IDENTIFICATION</scope>
</reference>
<organism evidence="1 2">
    <name type="scientific">Poecilia latipinna</name>
    <name type="common">sailfin molly</name>
    <dbReference type="NCBI Taxonomy" id="48699"/>
    <lineage>
        <taxon>Eukaryota</taxon>
        <taxon>Metazoa</taxon>
        <taxon>Chordata</taxon>
        <taxon>Craniata</taxon>
        <taxon>Vertebrata</taxon>
        <taxon>Euteleostomi</taxon>
        <taxon>Actinopterygii</taxon>
        <taxon>Neopterygii</taxon>
        <taxon>Teleostei</taxon>
        <taxon>Neoteleostei</taxon>
        <taxon>Acanthomorphata</taxon>
        <taxon>Ovalentaria</taxon>
        <taxon>Atherinomorphae</taxon>
        <taxon>Cyprinodontiformes</taxon>
        <taxon>Poeciliidae</taxon>
        <taxon>Poeciliinae</taxon>
        <taxon>Poecilia</taxon>
    </lineage>
</organism>
<dbReference type="Ensembl" id="ENSPLAT00000018100.1">
    <property type="protein sequence ID" value="ENSPLAP00000010877.1"/>
    <property type="gene ID" value="ENSPLAG00000013884.1"/>
</dbReference>
<reference evidence="1" key="1">
    <citation type="submission" date="2025-08" db="UniProtKB">
        <authorList>
            <consortium name="Ensembl"/>
        </authorList>
    </citation>
    <scope>IDENTIFICATION</scope>
</reference>
<dbReference type="Proteomes" id="UP000261500">
    <property type="component" value="Unplaced"/>
</dbReference>
<proteinExistence type="predicted"/>
<sequence length="107" mass="11668">MSHLVLKLRGLLSDGPKFKMHNTEINLNLLLIVCRSVGAPQYRSGAQQPKSCRSQRVAVYESTQREKCAIRGGTGAAVPCHTDPGAVQGKHGLALKKKTYSMFKSQS</sequence>
<dbReference type="AlphaFoldDB" id="A0A3B3UE52"/>
<name>A0A3B3UE52_9TELE</name>
<accession>A0A3B3UE52</accession>
<evidence type="ECO:0000313" key="2">
    <source>
        <dbReference type="Proteomes" id="UP000261500"/>
    </source>
</evidence>
<protein>
    <submittedName>
        <fullName evidence="1">Uncharacterized protein</fullName>
    </submittedName>
</protein>
<keyword evidence="2" id="KW-1185">Reference proteome</keyword>
<evidence type="ECO:0000313" key="1">
    <source>
        <dbReference type="Ensembl" id="ENSPLAP00000010877.1"/>
    </source>
</evidence>